<sequence length="94" mass="9612">MVQSVLTIGAILAVILVAISLVLLKATSKKSYTGYIPGFLLVIVGIVFLVLATLVEKVDIMGAGFGGWGIAALFASAIGLIITALTDSYANAKA</sequence>
<organism evidence="2 3">
    <name type="scientific">Virgibacillus salarius</name>
    <dbReference type="NCBI Taxonomy" id="447199"/>
    <lineage>
        <taxon>Bacteria</taxon>
        <taxon>Bacillati</taxon>
        <taxon>Bacillota</taxon>
        <taxon>Bacilli</taxon>
        <taxon>Bacillales</taxon>
        <taxon>Bacillaceae</taxon>
        <taxon>Virgibacillus</taxon>
    </lineage>
</organism>
<keyword evidence="1" id="KW-0472">Membrane</keyword>
<keyword evidence="3" id="KW-1185">Reference proteome</keyword>
<evidence type="ECO:0000313" key="3">
    <source>
        <dbReference type="Proteomes" id="UP000675284"/>
    </source>
</evidence>
<feature type="transmembrane region" description="Helical" evidence="1">
    <location>
        <begin position="6"/>
        <end position="24"/>
    </location>
</feature>
<comment type="caution">
    <text evidence="2">The sequence shown here is derived from an EMBL/GenBank/DDBJ whole genome shotgun (WGS) entry which is preliminary data.</text>
</comment>
<protein>
    <recommendedName>
        <fullName evidence="4">YesK-like protein</fullName>
    </recommendedName>
</protein>
<dbReference type="RefSeq" id="WP_026682990.1">
    <property type="nucleotide sequence ID" value="NZ_BAAACY010000047.1"/>
</dbReference>
<dbReference type="Proteomes" id="UP000675284">
    <property type="component" value="Unassembled WGS sequence"/>
</dbReference>
<gene>
    <name evidence="2" type="ORF">KCX74_18120</name>
</gene>
<dbReference type="AlphaFoldDB" id="A0A941IAH7"/>
<evidence type="ECO:0000313" key="2">
    <source>
        <dbReference type="EMBL" id="MBR7797944.1"/>
    </source>
</evidence>
<name>A0A941IAH7_9BACI</name>
<keyword evidence="1" id="KW-0812">Transmembrane</keyword>
<dbReference type="EMBL" id="JAGSOT010000077">
    <property type="protein sequence ID" value="MBR7797944.1"/>
    <property type="molecule type" value="Genomic_DNA"/>
</dbReference>
<keyword evidence="1" id="KW-1133">Transmembrane helix</keyword>
<reference evidence="2" key="1">
    <citation type="submission" date="2021-04" db="EMBL/GenBank/DDBJ databases">
        <title>Isolation and polyphasic classification of algal microorganism.</title>
        <authorList>
            <person name="Wang S."/>
        </authorList>
    </citation>
    <scope>NUCLEOTIDE SEQUENCE</scope>
    <source>
        <strain evidence="2">720a</strain>
    </source>
</reference>
<feature type="transmembrane region" description="Helical" evidence="1">
    <location>
        <begin position="67"/>
        <end position="86"/>
    </location>
</feature>
<proteinExistence type="predicted"/>
<evidence type="ECO:0000256" key="1">
    <source>
        <dbReference type="SAM" id="Phobius"/>
    </source>
</evidence>
<accession>A0A941IAH7</accession>
<feature type="transmembrane region" description="Helical" evidence="1">
    <location>
        <begin position="36"/>
        <end position="55"/>
    </location>
</feature>
<evidence type="ECO:0008006" key="4">
    <source>
        <dbReference type="Google" id="ProtNLM"/>
    </source>
</evidence>